<dbReference type="InterPro" id="IPR049730">
    <property type="entry name" value="SNF2/RAD54-like_C"/>
</dbReference>
<dbReference type="SUPFAM" id="SSF52540">
    <property type="entry name" value="P-loop containing nucleoside triphosphate hydrolases"/>
    <property type="match status" value="1"/>
</dbReference>
<evidence type="ECO:0000256" key="1">
    <source>
        <dbReference type="ARBA" id="ARBA00022801"/>
    </source>
</evidence>
<proteinExistence type="predicted"/>
<dbReference type="AlphaFoldDB" id="V3YZR3"/>
<dbReference type="GO" id="GO:0007131">
    <property type="term" value="P:reciprocal meiotic recombination"/>
    <property type="evidence" value="ECO:0007669"/>
    <property type="project" value="TreeGrafter"/>
</dbReference>
<sequence length="62" mass="6896">IGVFLLSSKAGGVGLNLIGASRLVLYDIDWNPANDLQAMARVWRDGQKKKVHIYRLLTTVSR</sequence>
<dbReference type="PANTHER" id="PTHR45629">
    <property type="entry name" value="SNF2/RAD54 FAMILY MEMBER"/>
    <property type="match status" value="1"/>
</dbReference>
<dbReference type="CTD" id="20235380"/>
<dbReference type="InterPro" id="IPR001650">
    <property type="entry name" value="Helicase_C-like"/>
</dbReference>
<dbReference type="GO" id="GO:0015616">
    <property type="term" value="F:DNA translocase activity"/>
    <property type="evidence" value="ECO:0007669"/>
    <property type="project" value="TreeGrafter"/>
</dbReference>
<dbReference type="EMBL" id="KB203609">
    <property type="protein sequence ID" value="ESO83703.1"/>
    <property type="molecule type" value="Genomic_DNA"/>
</dbReference>
<dbReference type="Gene3D" id="3.40.50.300">
    <property type="entry name" value="P-loop containing nucleotide triphosphate hydrolases"/>
    <property type="match status" value="1"/>
</dbReference>
<name>V3YZR3_LOTGI</name>
<dbReference type="InterPro" id="IPR027417">
    <property type="entry name" value="P-loop_NTPase"/>
</dbReference>
<dbReference type="GeneID" id="20235380"/>
<dbReference type="InterPro" id="IPR050496">
    <property type="entry name" value="SNF2_RAD54_helicase_repair"/>
</dbReference>
<keyword evidence="4" id="KW-1185">Reference proteome</keyword>
<evidence type="ECO:0000313" key="3">
    <source>
        <dbReference type="EMBL" id="ESO83703.1"/>
    </source>
</evidence>
<dbReference type="PANTHER" id="PTHR45629:SF7">
    <property type="entry name" value="DNA EXCISION REPAIR PROTEIN ERCC-6-RELATED"/>
    <property type="match status" value="1"/>
</dbReference>
<gene>
    <name evidence="3" type="ORF">LOTGIDRAFT_148362</name>
</gene>
<dbReference type="GO" id="GO:0005634">
    <property type="term" value="C:nucleus"/>
    <property type="evidence" value="ECO:0007669"/>
    <property type="project" value="TreeGrafter"/>
</dbReference>
<dbReference type="OMA" id="RVDFFRI"/>
<dbReference type="Pfam" id="PF00271">
    <property type="entry name" value="Helicase_C"/>
    <property type="match status" value="1"/>
</dbReference>
<dbReference type="GO" id="GO:0000724">
    <property type="term" value="P:double-strand break repair via homologous recombination"/>
    <property type="evidence" value="ECO:0007669"/>
    <property type="project" value="TreeGrafter"/>
</dbReference>
<reference evidence="3 4" key="1">
    <citation type="journal article" date="2013" name="Nature">
        <title>Insights into bilaterian evolution from three spiralian genomes.</title>
        <authorList>
            <person name="Simakov O."/>
            <person name="Marletaz F."/>
            <person name="Cho S.J."/>
            <person name="Edsinger-Gonzales E."/>
            <person name="Havlak P."/>
            <person name="Hellsten U."/>
            <person name="Kuo D.H."/>
            <person name="Larsson T."/>
            <person name="Lv J."/>
            <person name="Arendt D."/>
            <person name="Savage R."/>
            <person name="Osoegawa K."/>
            <person name="de Jong P."/>
            <person name="Grimwood J."/>
            <person name="Chapman J.A."/>
            <person name="Shapiro H."/>
            <person name="Aerts A."/>
            <person name="Otillar R.P."/>
            <person name="Terry A.Y."/>
            <person name="Boore J.L."/>
            <person name="Grigoriev I.V."/>
            <person name="Lindberg D.R."/>
            <person name="Seaver E.C."/>
            <person name="Weisblat D.A."/>
            <person name="Putnam N.H."/>
            <person name="Rokhsar D.S."/>
        </authorList>
    </citation>
    <scope>NUCLEOTIDE SEQUENCE [LARGE SCALE GENOMIC DNA]</scope>
</reference>
<evidence type="ECO:0000259" key="2">
    <source>
        <dbReference type="PROSITE" id="PS51194"/>
    </source>
</evidence>
<evidence type="ECO:0000313" key="4">
    <source>
        <dbReference type="Proteomes" id="UP000030746"/>
    </source>
</evidence>
<dbReference type="Proteomes" id="UP000030746">
    <property type="component" value="Unassembled WGS sequence"/>
</dbReference>
<dbReference type="CDD" id="cd18793">
    <property type="entry name" value="SF2_C_SNF"/>
    <property type="match status" value="1"/>
</dbReference>
<dbReference type="PROSITE" id="PS51194">
    <property type="entry name" value="HELICASE_CTER"/>
    <property type="match status" value="1"/>
</dbReference>
<protein>
    <recommendedName>
        <fullName evidence="2">Helicase C-terminal domain-containing protein</fullName>
    </recommendedName>
</protein>
<dbReference type="GO" id="GO:0016787">
    <property type="term" value="F:hydrolase activity"/>
    <property type="evidence" value="ECO:0007669"/>
    <property type="project" value="UniProtKB-KW"/>
</dbReference>
<dbReference type="OrthoDB" id="423559at2759"/>
<dbReference type="RefSeq" id="XP_009065609.1">
    <property type="nucleotide sequence ID" value="XM_009067361.1"/>
</dbReference>
<feature type="domain" description="Helicase C-terminal" evidence="2">
    <location>
        <begin position="1"/>
        <end position="62"/>
    </location>
</feature>
<feature type="non-terminal residue" evidence="3">
    <location>
        <position position="1"/>
    </location>
</feature>
<dbReference type="KEGG" id="lgi:LOTGIDRAFT_148362"/>
<organism evidence="3 4">
    <name type="scientific">Lottia gigantea</name>
    <name type="common">Giant owl limpet</name>
    <dbReference type="NCBI Taxonomy" id="225164"/>
    <lineage>
        <taxon>Eukaryota</taxon>
        <taxon>Metazoa</taxon>
        <taxon>Spiralia</taxon>
        <taxon>Lophotrochozoa</taxon>
        <taxon>Mollusca</taxon>
        <taxon>Gastropoda</taxon>
        <taxon>Patellogastropoda</taxon>
        <taxon>Lottioidea</taxon>
        <taxon>Lottiidae</taxon>
        <taxon>Lottia</taxon>
    </lineage>
</organism>
<dbReference type="STRING" id="225164.V3YZR3"/>
<accession>V3YZR3</accession>
<keyword evidence="1" id="KW-0378">Hydrolase</keyword>